<dbReference type="RefSeq" id="WP_046790714.1">
    <property type="nucleotide sequence ID" value="NZ_CP011366.1"/>
</dbReference>
<evidence type="ECO:0000256" key="2">
    <source>
        <dbReference type="ARBA" id="ARBA00006434"/>
    </source>
</evidence>
<evidence type="ECO:0000256" key="9">
    <source>
        <dbReference type="ARBA" id="ARBA00023053"/>
    </source>
</evidence>
<feature type="transmembrane region" description="Helical" evidence="15">
    <location>
        <begin position="58"/>
        <end position="75"/>
    </location>
</feature>
<dbReference type="GO" id="GO:0031402">
    <property type="term" value="F:sodium ion binding"/>
    <property type="evidence" value="ECO:0007669"/>
    <property type="project" value="UniProtKB-UniRule"/>
</dbReference>
<dbReference type="KEGG" id="shv:AAT16_10235"/>
<feature type="transmembrane region" description="Helical" evidence="15">
    <location>
        <begin position="420"/>
        <end position="441"/>
    </location>
</feature>
<dbReference type="AlphaFoldDB" id="A0A0F7HNB9"/>
<keyword evidence="12 15" id="KW-0739">Sodium transport</keyword>
<dbReference type="NCBIfam" id="TIGR00813">
    <property type="entry name" value="sss"/>
    <property type="match status" value="1"/>
</dbReference>
<dbReference type="Proteomes" id="UP000183090">
    <property type="component" value="Unassembled WGS sequence"/>
</dbReference>
<evidence type="ECO:0000256" key="14">
    <source>
        <dbReference type="RuleBase" id="RU362091"/>
    </source>
</evidence>
<feature type="transmembrane region" description="Helical" evidence="15">
    <location>
        <begin position="288"/>
        <end position="313"/>
    </location>
</feature>
<keyword evidence="18" id="KW-1185">Reference proteome</keyword>
<dbReference type="EMBL" id="CP011366">
    <property type="protein sequence ID" value="AKG74532.1"/>
    <property type="molecule type" value="Genomic_DNA"/>
</dbReference>
<feature type="transmembrane region" description="Helical" evidence="15">
    <location>
        <begin position="20"/>
        <end position="38"/>
    </location>
</feature>
<dbReference type="InterPro" id="IPR001734">
    <property type="entry name" value="Na/solute_symporter"/>
</dbReference>
<evidence type="ECO:0000313" key="16">
    <source>
        <dbReference type="EMBL" id="AKG74532.1"/>
    </source>
</evidence>
<dbReference type="GO" id="GO:0005298">
    <property type="term" value="F:proline:sodium symporter activity"/>
    <property type="evidence" value="ECO:0007669"/>
    <property type="project" value="UniProtKB-UniRule"/>
</dbReference>
<evidence type="ECO:0000313" key="18">
    <source>
        <dbReference type="Proteomes" id="UP000034029"/>
    </source>
</evidence>
<dbReference type="PROSITE" id="PS50283">
    <property type="entry name" value="NA_SOLUT_SYMP_3"/>
    <property type="match status" value="1"/>
</dbReference>
<dbReference type="NCBIfam" id="TIGR02121">
    <property type="entry name" value="Na_Pro_sym"/>
    <property type="match status" value="1"/>
</dbReference>
<dbReference type="PANTHER" id="PTHR48086">
    <property type="entry name" value="SODIUM/PROLINE SYMPORTER-RELATED"/>
    <property type="match status" value="1"/>
</dbReference>
<evidence type="ECO:0000256" key="10">
    <source>
        <dbReference type="ARBA" id="ARBA00023065"/>
    </source>
</evidence>
<dbReference type="InterPro" id="IPR038377">
    <property type="entry name" value="Na/Glc_symporter_sf"/>
</dbReference>
<evidence type="ECO:0000256" key="5">
    <source>
        <dbReference type="ARBA" id="ARBA00022692"/>
    </source>
</evidence>
<protein>
    <recommendedName>
        <fullName evidence="15">Sodium/proline symporter</fullName>
    </recommendedName>
    <alternativeName>
        <fullName evidence="15">Proline permease</fullName>
    </alternativeName>
</protein>
<evidence type="ECO:0000256" key="1">
    <source>
        <dbReference type="ARBA" id="ARBA00004651"/>
    </source>
</evidence>
<feature type="transmembrane region" description="Helical" evidence="15">
    <location>
        <begin position="137"/>
        <end position="155"/>
    </location>
</feature>
<dbReference type="Gene3D" id="1.20.1730.10">
    <property type="entry name" value="Sodium/glucose cotransporter"/>
    <property type="match status" value="1"/>
</dbReference>
<evidence type="ECO:0000256" key="3">
    <source>
        <dbReference type="ARBA" id="ARBA00022448"/>
    </source>
</evidence>
<evidence type="ECO:0000256" key="12">
    <source>
        <dbReference type="ARBA" id="ARBA00023201"/>
    </source>
</evidence>
<dbReference type="EMBL" id="FOTB01000005">
    <property type="protein sequence ID" value="SFK90141.1"/>
    <property type="molecule type" value="Genomic_DNA"/>
</dbReference>
<gene>
    <name evidence="16" type="ORF">AAT16_10235</name>
    <name evidence="17" type="ORF">SAMN05216235_2411</name>
</gene>
<keyword evidence="7 15" id="KW-0029">Amino-acid transport</keyword>
<evidence type="ECO:0000256" key="7">
    <source>
        <dbReference type="ARBA" id="ARBA00022970"/>
    </source>
</evidence>
<dbReference type="Proteomes" id="UP000034029">
    <property type="component" value="Chromosome"/>
</dbReference>
<keyword evidence="6 15" id="KW-0769">Symport</keyword>
<feature type="transmembrane region" description="Helical" evidence="15">
    <location>
        <begin position="242"/>
        <end position="267"/>
    </location>
</feature>
<feature type="transmembrane region" description="Helical" evidence="15">
    <location>
        <begin position="175"/>
        <end position="194"/>
    </location>
</feature>
<comment type="similarity">
    <text evidence="2 14">Belongs to the sodium:solute symporter (SSF) (TC 2.A.21) family.</text>
</comment>
<evidence type="ECO:0000256" key="8">
    <source>
        <dbReference type="ARBA" id="ARBA00022989"/>
    </source>
</evidence>
<keyword evidence="8 15" id="KW-1133">Transmembrane helix</keyword>
<feature type="transmembrane region" description="Helical" evidence="15">
    <location>
        <begin position="81"/>
        <end position="105"/>
    </location>
</feature>
<feature type="transmembrane region" description="Helical" evidence="15">
    <location>
        <begin position="339"/>
        <end position="372"/>
    </location>
</feature>
<keyword evidence="11 15" id="KW-0472">Membrane</keyword>
<dbReference type="InterPro" id="IPR011851">
    <property type="entry name" value="Na/Pro_symporter"/>
</dbReference>
<keyword evidence="9 15" id="KW-0915">Sodium</keyword>
<comment type="catalytic activity">
    <reaction evidence="13">
        <text>L-proline(in) + Na(+)(in) = L-proline(out) + Na(+)(out)</text>
        <dbReference type="Rhea" id="RHEA:28967"/>
        <dbReference type="ChEBI" id="CHEBI:29101"/>
        <dbReference type="ChEBI" id="CHEBI:60039"/>
    </reaction>
</comment>
<dbReference type="CDD" id="cd11475">
    <property type="entry name" value="SLC5sbd_PutP"/>
    <property type="match status" value="1"/>
</dbReference>
<dbReference type="GO" id="GO:0005886">
    <property type="term" value="C:plasma membrane"/>
    <property type="evidence" value="ECO:0007669"/>
    <property type="project" value="UniProtKB-SubCell"/>
</dbReference>
<keyword evidence="3 15" id="KW-0813">Transport</keyword>
<evidence type="ECO:0000256" key="13">
    <source>
        <dbReference type="ARBA" id="ARBA00033708"/>
    </source>
</evidence>
<keyword evidence="4 15" id="KW-1003">Cell membrane</keyword>
<reference evidence="18" key="2">
    <citation type="submission" date="2015-04" db="EMBL/GenBank/DDBJ databases">
        <title>Complete genome sequence of Salinicoccus halodurans strain H3B36, isolated from the Qaidam basin of China.</title>
        <authorList>
            <person name="Ma Y."/>
            <person name="Jiang K."/>
            <person name="Xue Y."/>
        </authorList>
    </citation>
    <scope>NUCLEOTIDE SEQUENCE [LARGE SCALE GENOMIC DNA]</scope>
    <source>
        <strain evidence="18">H3B36</strain>
    </source>
</reference>
<feature type="transmembrane region" description="Helical" evidence="15">
    <location>
        <begin position="201"/>
        <end position="222"/>
    </location>
</feature>
<accession>A0A0F7HNB9</accession>
<keyword evidence="10 15" id="KW-0406">Ion transport</keyword>
<sequence>MILNAALSSEFTFTAGWEQYSMMAVYFLILILVGYYAYKQSTSNLNEYMLGGRNIGPWVTALSAGASDMSGWMLMGLPGSMYSVGLSSIWIAIGLTIGAYVNYWVVAPRLRVYSEVSKDSITLPDFFENRFRDNRHILKIVSGLVIVIFFAVYTASGMVSGGKLFESAFNLPYHWGLFVTAGVVVVYTFFGGYLAVSLTDFFQGTIMFIAIVMIPIVTWLNLTGQGVEPFVRIEELGALADINYLSFISGVSIVTILSNLAWGFGYFGQPHIIVRFMSIRSHKIIPQARRIGITWMTISLIGACLTGLLGIAFTDATRHAIADPETILILMSQVLFHPLIGGFFLAAILAAIMSTISSQLLVTSSSLVQDFYKMIRTKMVNKETKSDEELDKLYVFMGRLSVVLVALVAIIIAWDDESVILNIVANAWAGFGAAFGPLVVLSLHWKGMTRSGAVAAIIGGAGTVIIWIAAGTFGTGLYEIIPGVIVSTLAAVIVSKMTQGEGITQEIEAEFDETTRILKEEK</sequence>
<evidence type="ECO:0000256" key="6">
    <source>
        <dbReference type="ARBA" id="ARBA00022847"/>
    </source>
</evidence>
<evidence type="ECO:0000313" key="17">
    <source>
        <dbReference type="EMBL" id="SFK90141.1"/>
    </source>
</evidence>
<dbReference type="InterPro" id="IPR050277">
    <property type="entry name" value="Sodium:Solute_Symporter"/>
</dbReference>
<feature type="transmembrane region" description="Helical" evidence="15">
    <location>
        <begin position="476"/>
        <end position="494"/>
    </location>
</feature>
<comment type="subcellular location">
    <subcellularLocation>
        <location evidence="1 15">Cell membrane</location>
        <topology evidence="1 15">Multi-pass membrane protein</topology>
    </subcellularLocation>
</comment>
<comment type="function">
    <text evidence="15">Catalyzes the sodium-dependent uptake of extracellular L-proline.</text>
</comment>
<feature type="transmembrane region" description="Helical" evidence="15">
    <location>
        <begin position="453"/>
        <end position="470"/>
    </location>
</feature>
<evidence type="ECO:0000256" key="15">
    <source>
        <dbReference type="RuleBase" id="RU366012"/>
    </source>
</evidence>
<dbReference type="Pfam" id="PF00474">
    <property type="entry name" value="SSF"/>
    <property type="match status" value="1"/>
</dbReference>
<reference evidence="16 18" key="1">
    <citation type="journal article" date="2015" name="Int. J. Syst. Evol. Microbiol.">
        <title>Complete genome sequence of Salinicoccus halodurans H3B36, isolated from the Qaidam Basin in China.</title>
        <authorList>
            <person name="Jiang K."/>
            <person name="Xue Y."/>
            <person name="Ma Y."/>
        </authorList>
    </citation>
    <scope>NUCLEOTIDE SEQUENCE [LARGE SCALE GENOMIC DNA]</scope>
    <source>
        <strain evidence="16 18">H3B36</strain>
    </source>
</reference>
<evidence type="ECO:0000256" key="4">
    <source>
        <dbReference type="ARBA" id="ARBA00022475"/>
    </source>
</evidence>
<dbReference type="PANTHER" id="PTHR48086:SF3">
    <property type="entry name" value="SODIUM_PROLINE SYMPORTER"/>
    <property type="match status" value="1"/>
</dbReference>
<proteinExistence type="inferred from homology"/>
<reference evidence="17 19" key="3">
    <citation type="submission" date="2016-10" db="EMBL/GenBank/DDBJ databases">
        <authorList>
            <person name="Varghese N."/>
            <person name="Submissions S."/>
        </authorList>
    </citation>
    <scope>NUCLEOTIDE SEQUENCE [LARGE SCALE GENOMIC DNA]</scope>
    <source>
        <strain evidence="17 19">CGMCC 1.6501</strain>
    </source>
</reference>
<evidence type="ECO:0000256" key="11">
    <source>
        <dbReference type="ARBA" id="ARBA00023136"/>
    </source>
</evidence>
<feature type="transmembrane region" description="Helical" evidence="15">
    <location>
        <begin position="393"/>
        <end position="414"/>
    </location>
</feature>
<dbReference type="FunFam" id="1.20.1730.10:FF:000002">
    <property type="entry name" value="Sodium/proline symporter"/>
    <property type="match status" value="1"/>
</dbReference>
<evidence type="ECO:0000313" key="19">
    <source>
        <dbReference type="Proteomes" id="UP000183090"/>
    </source>
</evidence>
<organism evidence="17 19">
    <name type="scientific">Salinicoccus halodurans</name>
    <dbReference type="NCBI Taxonomy" id="407035"/>
    <lineage>
        <taxon>Bacteria</taxon>
        <taxon>Bacillati</taxon>
        <taxon>Bacillota</taxon>
        <taxon>Bacilli</taxon>
        <taxon>Bacillales</taxon>
        <taxon>Staphylococcaceae</taxon>
        <taxon>Salinicoccus</taxon>
    </lineage>
</organism>
<name>A0A0F7HNB9_9STAP</name>
<dbReference type="GO" id="GO:0015193">
    <property type="term" value="F:L-proline transmembrane transporter activity"/>
    <property type="evidence" value="ECO:0007669"/>
    <property type="project" value="TreeGrafter"/>
</dbReference>
<keyword evidence="5 15" id="KW-0812">Transmembrane</keyword>
<dbReference type="OrthoDB" id="9810181at2"/>
<dbReference type="GO" id="GO:0015824">
    <property type="term" value="P:proline transport"/>
    <property type="evidence" value="ECO:0007669"/>
    <property type="project" value="UniProtKB-UniRule"/>
</dbReference>